<dbReference type="GO" id="GO:0008168">
    <property type="term" value="F:methyltransferase activity"/>
    <property type="evidence" value="ECO:0007669"/>
    <property type="project" value="UniProtKB-KW"/>
</dbReference>
<evidence type="ECO:0000259" key="1">
    <source>
        <dbReference type="Pfam" id="PF08242"/>
    </source>
</evidence>
<name>A0ABY2JAR0_9MICO</name>
<feature type="domain" description="Methyltransferase type 12" evidence="1">
    <location>
        <begin position="74"/>
        <end position="173"/>
    </location>
</feature>
<dbReference type="GO" id="GO:0032259">
    <property type="term" value="P:methylation"/>
    <property type="evidence" value="ECO:0007669"/>
    <property type="project" value="UniProtKB-KW"/>
</dbReference>
<dbReference type="Gene3D" id="3.40.50.150">
    <property type="entry name" value="Vaccinia Virus protein VP39"/>
    <property type="match status" value="1"/>
</dbReference>
<organism evidence="2 3">
    <name type="scientific">Cryobacterium breve</name>
    <dbReference type="NCBI Taxonomy" id="1259258"/>
    <lineage>
        <taxon>Bacteria</taxon>
        <taxon>Bacillati</taxon>
        <taxon>Actinomycetota</taxon>
        <taxon>Actinomycetes</taxon>
        <taxon>Micrococcales</taxon>
        <taxon>Microbacteriaceae</taxon>
        <taxon>Cryobacterium</taxon>
    </lineage>
</organism>
<gene>
    <name evidence="2" type="ORF">E3O65_02240</name>
</gene>
<proteinExistence type="predicted"/>
<dbReference type="PANTHER" id="PTHR43591">
    <property type="entry name" value="METHYLTRANSFERASE"/>
    <property type="match status" value="1"/>
</dbReference>
<reference evidence="2 3" key="1">
    <citation type="submission" date="2019-03" db="EMBL/GenBank/DDBJ databases">
        <title>Genomics of glacier-inhabiting Cryobacterium strains.</title>
        <authorList>
            <person name="Liu Q."/>
            <person name="Xin Y.-H."/>
        </authorList>
    </citation>
    <scope>NUCLEOTIDE SEQUENCE [LARGE SCALE GENOMIC DNA]</scope>
    <source>
        <strain evidence="2 3">TMT4-23</strain>
    </source>
</reference>
<evidence type="ECO:0000313" key="3">
    <source>
        <dbReference type="Proteomes" id="UP000298355"/>
    </source>
</evidence>
<accession>A0ABY2JAR0</accession>
<evidence type="ECO:0000313" key="2">
    <source>
        <dbReference type="EMBL" id="TFD01134.1"/>
    </source>
</evidence>
<protein>
    <submittedName>
        <fullName evidence="2">Class I SAM-dependent methyltransferase</fullName>
    </submittedName>
</protein>
<sequence length="303" mass="31505">MPLTNCAPNVIIMTHTHISDPHPHHERPGHSPALNHDTDLAELLDLDAALGAPVLVEAMDAASAVLGTAPRRAVDLGAGTGTGTLALATRFPDVLIHSLDASPKMLDRLSAAAARADVANRVETHLVDLDGDWPSVLPGPADLAWAALSLHHVTDPAQVLRQVIGALRPGGVLVVTEFTGGTKYEPADLGTGRDGLGERLVSALAAHGYPVTAEWSMALSSAGFTSVQRLESALTASARTPDGARYLAVQLTHYRALLTDDLPADDLSALDVTIAALTAGTSELGLTSGRAIWIAVRPDGADR</sequence>
<dbReference type="InterPro" id="IPR029063">
    <property type="entry name" value="SAM-dependent_MTases_sf"/>
</dbReference>
<keyword evidence="2" id="KW-0808">Transferase</keyword>
<dbReference type="CDD" id="cd02440">
    <property type="entry name" value="AdoMet_MTases"/>
    <property type="match status" value="1"/>
</dbReference>
<dbReference type="SUPFAM" id="SSF53335">
    <property type="entry name" value="S-adenosyl-L-methionine-dependent methyltransferases"/>
    <property type="match status" value="1"/>
</dbReference>
<dbReference type="Proteomes" id="UP000298355">
    <property type="component" value="Unassembled WGS sequence"/>
</dbReference>
<dbReference type="InterPro" id="IPR013217">
    <property type="entry name" value="Methyltransf_12"/>
</dbReference>
<dbReference type="Pfam" id="PF08242">
    <property type="entry name" value="Methyltransf_12"/>
    <property type="match status" value="1"/>
</dbReference>
<keyword evidence="3" id="KW-1185">Reference proteome</keyword>
<comment type="caution">
    <text evidence="2">The sequence shown here is derived from an EMBL/GenBank/DDBJ whole genome shotgun (WGS) entry which is preliminary data.</text>
</comment>
<keyword evidence="2" id="KW-0489">Methyltransferase</keyword>
<dbReference type="EMBL" id="SOGJ01000007">
    <property type="protein sequence ID" value="TFD01134.1"/>
    <property type="molecule type" value="Genomic_DNA"/>
</dbReference>